<dbReference type="Gene3D" id="2.60.40.1120">
    <property type="entry name" value="Carboxypeptidase-like, regulatory domain"/>
    <property type="match status" value="1"/>
</dbReference>
<organism evidence="12 13">
    <name type="scientific">Sphingobacterium haloxyli</name>
    <dbReference type="NCBI Taxonomy" id="2100533"/>
    <lineage>
        <taxon>Bacteria</taxon>
        <taxon>Pseudomonadati</taxon>
        <taxon>Bacteroidota</taxon>
        <taxon>Sphingobacteriia</taxon>
        <taxon>Sphingobacteriales</taxon>
        <taxon>Sphingobacteriaceae</taxon>
        <taxon>Sphingobacterium</taxon>
    </lineage>
</organism>
<dbReference type="FunFam" id="2.170.130.10:FF:000008">
    <property type="entry name" value="SusC/RagA family TonB-linked outer membrane protein"/>
    <property type="match status" value="1"/>
</dbReference>
<feature type="domain" description="TonB-dependent receptor-like beta-barrel" evidence="10">
    <location>
        <begin position="524"/>
        <end position="1039"/>
    </location>
</feature>
<keyword evidence="2 8" id="KW-0813">Transport</keyword>
<name>A0A2S9J7Z0_9SPHI</name>
<dbReference type="Pfam" id="PF00593">
    <property type="entry name" value="TonB_dep_Rec_b-barrel"/>
    <property type="match status" value="1"/>
</dbReference>
<dbReference type="InterPro" id="IPR036942">
    <property type="entry name" value="Beta-barrel_TonB_sf"/>
</dbReference>
<accession>A0A2S9J7Z0</accession>
<dbReference type="InterPro" id="IPR008969">
    <property type="entry name" value="CarboxyPept-like_regulatory"/>
</dbReference>
<dbReference type="SUPFAM" id="SSF56935">
    <property type="entry name" value="Porins"/>
    <property type="match status" value="1"/>
</dbReference>
<evidence type="ECO:0000256" key="1">
    <source>
        <dbReference type="ARBA" id="ARBA00004571"/>
    </source>
</evidence>
<dbReference type="RefSeq" id="WP_105715425.1">
    <property type="nucleotide sequence ID" value="NZ_PVBQ01000002.1"/>
</dbReference>
<dbReference type="InterPro" id="IPR023996">
    <property type="entry name" value="TonB-dep_OMP_SusC/RagA"/>
</dbReference>
<dbReference type="SUPFAM" id="SSF49464">
    <property type="entry name" value="Carboxypeptidase regulatory domain-like"/>
    <property type="match status" value="1"/>
</dbReference>
<feature type="domain" description="TonB-dependent receptor plug" evidence="11">
    <location>
        <begin position="205"/>
        <end position="313"/>
    </location>
</feature>
<dbReference type="Proteomes" id="UP000239711">
    <property type="component" value="Unassembled WGS sequence"/>
</dbReference>
<dbReference type="InterPro" id="IPR023997">
    <property type="entry name" value="TonB-dep_OMP_SusC/RagA_CS"/>
</dbReference>
<dbReference type="InterPro" id="IPR012910">
    <property type="entry name" value="Plug_dom"/>
</dbReference>
<gene>
    <name evidence="12" type="ORF">C5745_02660</name>
</gene>
<dbReference type="AlphaFoldDB" id="A0A2S9J7Z0"/>
<dbReference type="InterPro" id="IPR000531">
    <property type="entry name" value="Beta-barrel_TonB"/>
</dbReference>
<protein>
    <submittedName>
        <fullName evidence="12">SusC/RagA family TonB-linked outer membrane protein</fullName>
    </submittedName>
</protein>
<keyword evidence="3 8" id="KW-1134">Transmembrane beta strand</keyword>
<keyword evidence="7 8" id="KW-0998">Cell outer membrane</keyword>
<dbReference type="Pfam" id="PF13715">
    <property type="entry name" value="CarbopepD_reg_2"/>
    <property type="match status" value="1"/>
</dbReference>
<comment type="subcellular location">
    <subcellularLocation>
        <location evidence="1 8">Cell outer membrane</location>
        <topology evidence="1 8">Multi-pass membrane protein</topology>
    </subcellularLocation>
</comment>
<dbReference type="PROSITE" id="PS52016">
    <property type="entry name" value="TONB_DEPENDENT_REC_3"/>
    <property type="match status" value="1"/>
</dbReference>
<keyword evidence="13" id="KW-1185">Reference proteome</keyword>
<evidence type="ECO:0000256" key="2">
    <source>
        <dbReference type="ARBA" id="ARBA00022448"/>
    </source>
</evidence>
<comment type="similarity">
    <text evidence="8 9">Belongs to the TonB-dependent receptor family.</text>
</comment>
<evidence type="ECO:0000256" key="6">
    <source>
        <dbReference type="ARBA" id="ARBA00023136"/>
    </source>
</evidence>
<dbReference type="InterPro" id="IPR037066">
    <property type="entry name" value="Plug_dom_sf"/>
</dbReference>
<keyword evidence="4 8" id="KW-0812">Transmembrane</keyword>
<dbReference type="EMBL" id="PVBQ01000002">
    <property type="protein sequence ID" value="PRD48860.1"/>
    <property type="molecule type" value="Genomic_DNA"/>
</dbReference>
<evidence type="ECO:0000256" key="5">
    <source>
        <dbReference type="ARBA" id="ARBA00023077"/>
    </source>
</evidence>
<evidence type="ECO:0000256" key="7">
    <source>
        <dbReference type="ARBA" id="ARBA00023237"/>
    </source>
</evidence>
<evidence type="ECO:0000256" key="4">
    <source>
        <dbReference type="ARBA" id="ARBA00022692"/>
    </source>
</evidence>
<evidence type="ECO:0000256" key="8">
    <source>
        <dbReference type="PROSITE-ProRule" id="PRU01360"/>
    </source>
</evidence>
<dbReference type="OrthoDB" id="9768177at2"/>
<dbReference type="InterPro" id="IPR039426">
    <property type="entry name" value="TonB-dep_rcpt-like"/>
</dbReference>
<proteinExistence type="inferred from homology"/>
<dbReference type="Gene3D" id="2.40.170.20">
    <property type="entry name" value="TonB-dependent receptor, beta-barrel domain"/>
    <property type="match status" value="1"/>
</dbReference>
<evidence type="ECO:0000259" key="11">
    <source>
        <dbReference type="Pfam" id="PF07715"/>
    </source>
</evidence>
<dbReference type="Gene3D" id="2.170.130.10">
    <property type="entry name" value="TonB-dependent receptor, plug domain"/>
    <property type="match status" value="1"/>
</dbReference>
<dbReference type="GO" id="GO:0009279">
    <property type="term" value="C:cell outer membrane"/>
    <property type="evidence" value="ECO:0007669"/>
    <property type="project" value="UniProtKB-SubCell"/>
</dbReference>
<evidence type="ECO:0000313" key="13">
    <source>
        <dbReference type="Proteomes" id="UP000239711"/>
    </source>
</evidence>
<keyword evidence="5 9" id="KW-0798">TonB box</keyword>
<evidence type="ECO:0000313" key="12">
    <source>
        <dbReference type="EMBL" id="PRD48860.1"/>
    </source>
</evidence>
<comment type="caution">
    <text evidence="12">The sequence shown here is derived from an EMBL/GenBank/DDBJ whole genome shotgun (WGS) entry which is preliminary data.</text>
</comment>
<dbReference type="Pfam" id="PF07715">
    <property type="entry name" value="Plug"/>
    <property type="match status" value="1"/>
</dbReference>
<evidence type="ECO:0000259" key="10">
    <source>
        <dbReference type="Pfam" id="PF00593"/>
    </source>
</evidence>
<sequence length="1075" mass="118834">MKLSLILMFVGTLQVSAFTFGQKITLSRKNVKLTVVLKEIQQLSGYNIFYDKSVIPANAMVDLQVHDTHVEKVLTGLLEKFHIKYKLVDKNIILVRKENSSIAATDNLRINQERIVKGNVTNRGGEPLAGVTISEIGKANSTMTDERGNYILRTEDDAAMLHFSFVGYEDQEISLGNRTVIDVVLIDRTDELDEVVVVGYGTVRKADLTGSVAQVKAREVNAFPNASALQALAGRAPGVHIRQSSGAPGPGISVRVRGGNSIQGSNEPLYVIDGFPIAGSNPSIVNTADIESIEILKDASATAIYGSRGANGVVIITTKKGKEGRTDVSFETSYSSQRLIRRLDLMNAQEYARFYNEQAANDNVAPYFNEEEISGFGEGFDWQDFVFRKAPMTTAALGIAGGNEKTRFSINGSFFGQGGIIQGSNYNRYSLQSSIDHKINDKISVELNTILSRLTTERRDSGGGNRGNSMIAAAISAPPILTPYNEDGSYRILHTAYPFLATDLRNPINWINESTAQTKANVALINTAVSYRITPELIFKVAGGLENRDDRSDNYTTTKFFDSPGIANVSSTQQTSLLNENTLNYNKTFRDKHNFAAVAGLTYQNFMTTAVNAGGTDFLSDIYETYNLGAAGTPGVPGSAYTKSALISLLGRVNYSYDYRYLATVSFRRDGSSRYSPGSKWGNFPSAALAWRISNENFMSNVSAFSDLKLRASWGLTGSQAIDPYTTLNLLSPGKTIFGNEYFNTVSPLTRLPNDLTWETTEQFDIGADIGVLNNRVLLTADYYVKNTRDLLSDVRLPASMGYTTTIRNVGRVQNRGVELGVEARPFEGSFTWNINANIAFNKNKVISLYNGEDVLRDNIGMVIVSDATSILREGRPVGQFWGYIEDGYDEKGDIIFRDINQDGSITSADKTYIGDANPDFTYGFNSVMNYKNFEFSFFLQGTYGNDIFNASSVTNTMDYGFGLNMPKSVYENHWTINNTDADYPRISRSTPVKVSDRFIEDGSFLRLKNISLAYNLPLQAWNANKLQRLQVYVSAQNLLTLTNYSWWDPEVNFRLDHNSYPSAKSVTFGIRAGF</sequence>
<evidence type="ECO:0000256" key="9">
    <source>
        <dbReference type="RuleBase" id="RU003357"/>
    </source>
</evidence>
<evidence type="ECO:0000256" key="3">
    <source>
        <dbReference type="ARBA" id="ARBA00022452"/>
    </source>
</evidence>
<reference evidence="12 13" key="1">
    <citation type="submission" date="2018-02" db="EMBL/GenBank/DDBJ databases">
        <title>The draft genome of Sphingobacterium sp. 5JN-11.</title>
        <authorList>
            <person name="Liu L."/>
            <person name="Li L."/>
            <person name="Liang L."/>
            <person name="Zhang X."/>
            <person name="Wang T."/>
        </authorList>
    </citation>
    <scope>NUCLEOTIDE SEQUENCE [LARGE SCALE GENOMIC DNA]</scope>
    <source>
        <strain evidence="12 13">5JN-11</strain>
    </source>
</reference>
<dbReference type="NCBIfam" id="TIGR04056">
    <property type="entry name" value="OMP_RagA_SusC"/>
    <property type="match status" value="1"/>
</dbReference>
<dbReference type="NCBIfam" id="TIGR04057">
    <property type="entry name" value="SusC_RagA_signa"/>
    <property type="match status" value="1"/>
</dbReference>
<keyword evidence="6 8" id="KW-0472">Membrane</keyword>